<evidence type="ECO:0000256" key="8">
    <source>
        <dbReference type="HAMAP-Rule" id="MF_00692"/>
    </source>
</evidence>
<proteinExistence type="inferred from homology"/>
<evidence type="ECO:0000256" key="3">
    <source>
        <dbReference type="ARBA" id="ARBA00022695"/>
    </source>
</evidence>
<dbReference type="AlphaFoldDB" id="A0AB39UUK1"/>
<evidence type="ECO:0000256" key="7">
    <source>
        <dbReference type="ARBA" id="ARBA00022842"/>
    </source>
</evidence>
<comment type="catalytic activity">
    <reaction evidence="8">
        <text>L-seryl-[protein] + ATP = 3-O-(5'-adenylyl)-L-seryl-[protein] + diphosphate</text>
        <dbReference type="Rhea" id="RHEA:58120"/>
        <dbReference type="Rhea" id="RHEA-COMP:9863"/>
        <dbReference type="Rhea" id="RHEA-COMP:15073"/>
        <dbReference type="ChEBI" id="CHEBI:29999"/>
        <dbReference type="ChEBI" id="CHEBI:30616"/>
        <dbReference type="ChEBI" id="CHEBI:33019"/>
        <dbReference type="ChEBI" id="CHEBI:142516"/>
        <dbReference type="EC" id="2.7.7.108"/>
    </reaction>
</comment>
<keyword evidence="3 8" id="KW-0548">Nucleotidyltransferase</keyword>
<name>A0AB39UUK1_9GAMM</name>
<dbReference type="KEGG" id="tcd:AAIA72_12365"/>
<comment type="catalytic activity">
    <reaction evidence="8">
        <text>L-threonyl-[protein] + ATP = 3-O-(5'-adenylyl)-L-threonyl-[protein] + diphosphate</text>
        <dbReference type="Rhea" id="RHEA:54292"/>
        <dbReference type="Rhea" id="RHEA-COMP:11060"/>
        <dbReference type="Rhea" id="RHEA-COMP:13847"/>
        <dbReference type="ChEBI" id="CHEBI:30013"/>
        <dbReference type="ChEBI" id="CHEBI:30616"/>
        <dbReference type="ChEBI" id="CHEBI:33019"/>
        <dbReference type="ChEBI" id="CHEBI:138113"/>
        <dbReference type="EC" id="2.7.7.108"/>
    </reaction>
</comment>
<keyword evidence="8" id="KW-0464">Manganese</keyword>
<protein>
    <recommendedName>
        <fullName evidence="8">Protein nucleotidyltransferase YdiU</fullName>
        <ecNumber evidence="8">2.7.7.-</ecNumber>
    </recommendedName>
    <alternativeName>
        <fullName evidence="8">Protein adenylyltransferase YdiU</fullName>
        <ecNumber evidence="8">2.7.7.108</ecNumber>
    </alternativeName>
    <alternativeName>
        <fullName evidence="8">Protein uridylyltransferase YdiU</fullName>
        <ecNumber evidence="8">2.7.7.-</ecNumber>
    </alternativeName>
</protein>
<dbReference type="PANTHER" id="PTHR32057">
    <property type="entry name" value="PROTEIN ADENYLYLTRANSFERASE SELO, MITOCHONDRIAL"/>
    <property type="match status" value="1"/>
</dbReference>
<comment type="cofactor">
    <cofactor evidence="8">
        <name>Mg(2+)</name>
        <dbReference type="ChEBI" id="CHEBI:18420"/>
    </cofactor>
    <cofactor evidence="8">
        <name>Mn(2+)</name>
        <dbReference type="ChEBI" id="CHEBI:29035"/>
    </cofactor>
</comment>
<feature type="binding site" evidence="8">
    <location>
        <position position="269"/>
    </location>
    <ligand>
        <name>Mg(2+)</name>
        <dbReference type="ChEBI" id="CHEBI:18420"/>
    </ligand>
</feature>
<feature type="binding site" evidence="8">
    <location>
        <position position="190"/>
    </location>
    <ligand>
        <name>ATP</name>
        <dbReference type="ChEBI" id="CHEBI:30616"/>
    </ligand>
</feature>
<feature type="binding site" evidence="8">
    <location>
        <position position="120"/>
    </location>
    <ligand>
        <name>ATP</name>
        <dbReference type="ChEBI" id="CHEBI:30616"/>
    </ligand>
</feature>
<feature type="binding site" evidence="8">
    <location>
        <position position="133"/>
    </location>
    <ligand>
        <name>ATP</name>
        <dbReference type="ChEBI" id="CHEBI:30616"/>
    </ligand>
</feature>
<feature type="binding site" evidence="8">
    <location>
        <position position="99"/>
    </location>
    <ligand>
        <name>ATP</name>
        <dbReference type="ChEBI" id="CHEBI:30616"/>
    </ligand>
</feature>
<dbReference type="EC" id="2.7.7.108" evidence="8"/>
<dbReference type="GO" id="GO:0000287">
    <property type="term" value="F:magnesium ion binding"/>
    <property type="evidence" value="ECO:0007669"/>
    <property type="project" value="UniProtKB-UniRule"/>
</dbReference>
<dbReference type="RefSeq" id="WP_369600624.1">
    <property type="nucleotide sequence ID" value="NZ_CP154858.1"/>
</dbReference>
<feature type="binding site" evidence="8">
    <location>
        <position position="100"/>
    </location>
    <ligand>
        <name>ATP</name>
        <dbReference type="ChEBI" id="CHEBI:30616"/>
    </ligand>
</feature>
<dbReference type="NCBIfam" id="NF000658">
    <property type="entry name" value="PRK00029.1"/>
    <property type="match status" value="1"/>
</dbReference>
<keyword evidence="7 8" id="KW-0460">Magnesium</keyword>
<keyword evidence="4 8" id="KW-0479">Metal-binding</keyword>
<feature type="active site" description="Proton acceptor" evidence="8">
    <location>
        <position position="259"/>
    </location>
</feature>
<dbReference type="GO" id="GO:0005524">
    <property type="term" value="F:ATP binding"/>
    <property type="evidence" value="ECO:0007669"/>
    <property type="project" value="UniProtKB-UniRule"/>
</dbReference>
<accession>A0AB39UUK1</accession>
<keyword evidence="5 8" id="KW-0547">Nucleotide-binding</keyword>
<evidence type="ECO:0000256" key="2">
    <source>
        <dbReference type="ARBA" id="ARBA00022679"/>
    </source>
</evidence>
<evidence type="ECO:0000256" key="4">
    <source>
        <dbReference type="ARBA" id="ARBA00022723"/>
    </source>
</evidence>
<feature type="binding site" evidence="8">
    <location>
        <position position="269"/>
    </location>
    <ligand>
        <name>ATP</name>
        <dbReference type="ChEBI" id="CHEBI:30616"/>
    </ligand>
</feature>
<feature type="binding site" evidence="8">
    <location>
        <position position="132"/>
    </location>
    <ligand>
        <name>ATP</name>
        <dbReference type="ChEBI" id="CHEBI:30616"/>
    </ligand>
</feature>
<gene>
    <name evidence="8" type="primary">ydiU</name>
    <name evidence="8" type="synonym">selO</name>
    <name evidence="9" type="ORF">AAIA72_12365</name>
</gene>
<feature type="binding site" evidence="8">
    <location>
        <position position="183"/>
    </location>
    <ligand>
        <name>ATP</name>
        <dbReference type="ChEBI" id="CHEBI:30616"/>
    </ligand>
</feature>
<dbReference type="GO" id="GO:0070733">
    <property type="term" value="F:AMPylase activity"/>
    <property type="evidence" value="ECO:0007669"/>
    <property type="project" value="UniProtKB-EC"/>
</dbReference>
<organism evidence="9">
    <name type="scientific">Thermohahella caldifontis</name>
    <dbReference type="NCBI Taxonomy" id="3142973"/>
    <lineage>
        <taxon>Bacteria</taxon>
        <taxon>Pseudomonadati</taxon>
        <taxon>Pseudomonadota</taxon>
        <taxon>Gammaproteobacteria</taxon>
        <taxon>Oceanospirillales</taxon>
        <taxon>Hahellaceae</taxon>
        <taxon>Thermohahella</taxon>
    </lineage>
</organism>
<dbReference type="Pfam" id="PF02696">
    <property type="entry name" value="SelO"/>
    <property type="match status" value="1"/>
</dbReference>
<comment type="catalytic activity">
    <reaction evidence="8">
        <text>L-histidyl-[protein] + UTP = N(tele)-(5'-uridylyl)-L-histidyl-[protein] + diphosphate</text>
        <dbReference type="Rhea" id="RHEA:83891"/>
        <dbReference type="Rhea" id="RHEA-COMP:9745"/>
        <dbReference type="Rhea" id="RHEA-COMP:20239"/>
        <dbReference type="ChEBI" id="CHEBI:29979"/>
        <dbReference type="ChEBI" id="CHEBI:33019"/>
        <dbReference type="ChEBI" id="CHEBI:46398"/>
        <dbReference type="ChEBI" id="CHEBI:233474"/>
    </reaction>
</comment>
<feature type="binding site" evidence="8">
    <location>
        <position position="97"/>
    </location>
    <ligand>
        <name>ATP</name>
        <dbReference type="ChEBI" id="CHEBI:30616"/>
    </ligand>
</feature>
<comment type="catalytic activity">
    <reaction evidence="8">
        <text>L-tyrosyl-[protein] + ATP = O-(5'-adenylyl)-L-tyrosyl-[protein] + diphosphate</text>
        <dbReference type="Rhea" id="RHEA:54288"/>
        <dbReference type="Rhea" id="RHEA-COMP:10136"/>
        <dbReference type="Rhea" id="RHEA-COMP:13846"/>
        <dbReference type="ChEBI" id="CHEBI:30616"/>
        <dbReference type="ChEBI" id="CHEBI:33019"/>
        <dbReference type="ChEBI" id="CHEBI:46858"/>
        <dbReference type="ChEBI" id="CHEBI:83624"/>
        <dbReference type="EC" id="2.7.7.108"/>
    </reaction>
</comment>
<evidence type="ECO:0000313" key="9">
    <source>
        <dbReference type="EMBL" id="XDT71597.1"/>
    </source>
</evidence>
<dbReference type="EMBL" id="CP154858">
    <property type="protein sequence ID" value="XDT71597.1"/>
    <property type="molecule type" value="Genomic_DNA"/>
</dbReference>
<sequence length="493" mass="54711">MTSAEHHAAAFHWPFSEPITWRQLPAAFYRDATPTPVASPTLLVWNAPLADQLALPLGGIPKAVRAAWFAGNDLPDACRPLAQAYAGHQFGGFTRLGDGRAHLLAEHVTPDGQRVDIQLKGSGRTPFSRGGDGRAALGPMLREFIISEAMAHLGIPTSRSLAVVATGESVYRERPLPGAVLTRIAASHLRIGTFEHAAHLGDPEQVSELLDYAIARHDPDLPEHAHPARAFLERVAERQIRLVALWMGVGFIHGVMNTDNTFISGETLDYGPCAFLDEYVPNKVFSSIDRHGRYGFSNQKAIILWNLARLAETLLPLLDPDPQAALQWARNALKRWDQAMHEAWLARMRAKLGLEGEEAGDEDLIGTLLDWMHRYEADYTLTFRALAEDTAEQLPQASHPPVRDWITRWRERLAAGGPVLPERFEAMQRLNPVRIPRNHQVERVLAAAEAGDLKPLGQFLDALQAPFTRKPEWAEWDAPPAPEARVLRTFCGT</sequence>
<dbReference type="EC" id="2.7.7.-" evidence="8"/>
<dbReference type="PANTHER" id="PTHR32057:SF14">
    <property type="entry name" value="PROTEIN ADENYLYLTRANSFERASE SELO, MITOCHONDRIAL"/>
    <property type="match status" value="1"/>
</dbReference>
<evidence type="ECO:0000256" key="5">
    <source>
        <dbReference type="ARBA" id="ARBA00022741"/>
    </source>
</evidence>
<evidence type="ECO:0000256" key="6">
    <source>
        <dbReference type="ARBA" id="ARBA00022840"/>
    </source>
</evidence>
<comment type="similarity">
    <text evidence="1 8">Belongs to the SELO family.</text>
</comment>
<comment type="function">
    <text evidence="8">Nucleotidyltransferase involved in the post-translational modification of proteins. It can catalyze the addition of adenosine monophosphate (AMP) or uridine monophosphate (UMP) to a protein, resulting in modifications known as AMPylation and UMPylation.</text>
</comment>
<evidence type="ECO:0000256" key="1">
    <source>
        <dbReference type="ARBA" id="ARBA00009747"/>
    </source>
</evidence>
<keyword evidence="6 8" id="KW-0067">ATP-binding</keyword>
<dbReference type="HAMAP" id="MF_00692">
    <property type="entry name" value="SelO"/>
    <property type="match status" value="1"/>
</dbReference>
<dbReference type="InterPro" id="IPR003846">
    <property type="entry name" value="SelO"/>
</dbReference>
<keyword evidence="2 8" id="KW-0808">Transferase</keyword>
<comment type="catalytic activity">
    <reaction evidence="8">
        <text>L-tyrosyl-[protein] + UTP = O-(5'-uridylyl)-L-tyrosyl-[protein] + diphosphate</text>
        <dbReference type="Rhea" id="RHEA:83887"/>
        <dbReference type="Rhea" id="RHEA-COMP:10136"/>
        <dbReference type="Rhea" id="RHEA-COMP:20238"/>
        <dbReference type="ChEBI" id="CHEBI:33019"/>
        <dbReference type="ChEBI" id="CHEBI:46398"/>
        <dbReference type="ChEBI" id="CHEBI:46858"/>
        <dbReference type="ChEBI" id="CHEBI:90602"/>
    </reaction>
</comment>
<comment type="catalytic activity">
    <reaction evidence="8">
        <text>L-seryl-[protein] + UTP = O-(5'-uridylyl)-L-seryl-[protein] + diphosphate</text>
        <dbReference type="Rhea" id="RHEA:64604"/>
        <dbReference type="Rhea" id="RHEA-COMP:9863"/>
        <dbReference type="Rhea" id="RHEA-COMP:16635"/>
        <dbReference type="ChEBI" id="CHEBI:29999"/>
        <dbReference type="ChEBI" id="CHEBI:33019"/>
        <dbReference type="ChEBI" id="CHEBI:46398"/>
        <dbReference type="ChEBI" id="CHEBI:156051"/>
    </reaction>
</comment>
<reference evidence="9" key="1">
    <citation type="submission" date="2024-05" db="EMBL/GenBank/DDBJ databases">
        <title>Genome sequencing of novel strain.</title>
        <authorList>
            <person name="Ganbat D."/>
            <person name="Ganbat S."/>
            <person name="Lee S.-J."/>
        </authorList>
    </citation>
    <scope>NUCLEOTIDE SEQUENCE</scope>
    <source>
        <strain evidence="9">SMD15-11</strain>
    </source>
</reference>
<feature type="binding site" evidence="8">
    <location>
        <position position="260"/>
    </location>
    <ligand>
        <name>Mg(2+)</name>
        <dbReference type="ChEBI" id="CHEBI:18420"/>
    </ligand>
</feature>
<dbReference type="GO" id="GO:0030145">
    <property type="term" value="F:manganese ion binding"/>
    <property type="evidence" value="ECO:0007669"/>
    <property type="project" value="UniProtKB-UniRule"/>
</dbReference>